<accession>A0A7C9AVC5</accession>
<dbReference type="AlphaFoldDB" id="A0A7C9AVC5"/>
<keyword evidence="5 6" id="KW-0472">Membrane</keyword>
<keyword evidence="3 6" id="KW-0812">Transmembrane</keyword>
<evidence type="ECO:0000256" key="6">
    <source>
        <dbReference type="SAM" id="Phobius"/>
    </source>
</evidence>
<evidence type="ECO:0000313" key="7">
    <source>
        <dbReference type="EMBL" id="MBA4677718.1"/>
    </source>
</evidence>
<reference evidence="7" key="2">
    <citation type="submission" date="2020-07" db="EMBL/GenBank/DDBJ databases">
        <authorList>
            <person name="Vera ALvarez R."/>
            <person name="Arias-Moreno D.M."/>
            <person name="Jimenez-Jacinto V."/>
            <person name="Jimenez-Bremont J.F."/>
            <person name="Swaminathan K."/>
            <person name="Moose S.P."/>
            <person name="Guerrero-Gonzalez M.L."/>
            <person name="Marino-Ramirez L."/>
            <person name="Landsman D."/>
            <person name="Rodriguez-Kessler M."/>
            <person name="Delgado-Sanchez P."/>
        </authorList>
    </citation>
    <scope>NUCLEOTIDE SEQUENCE</scope>
    <source>
        <tissue evidence="7">Cladode</tissue>
    </source>
</reference>
<evidence type="ECO:0000256" key="3">
    <source>
        <dbReference type="ARBA" id="ARBA00022692"/>
    </source>
</evidence>
<keyword evidence="4 6" id="KW-1133">Transmembrane helix</keyword>
<feature type="transmembrane region" description="Helical" evidence="6">
    <location>
        <begin position="12"/>
        <end position="31"/>
    </location>
</feature>
<reference evidence="7" key="1">
    <citation type="journal article" date="2013" name="J. Plant Res.">
        <title>Effect of fungi and light on seed germination of three Opuntia species from semiarid lands of central Mexico.</title>
        <authorList>
            <person name="Delgado-Sanchez P."/>
            <person name="Jimenez-Bremont J.F."/>
            <person name="Guerrero-Gonzalez Mde L."/>
            <person name="Flores J."/>
        </authorList>
    </citation>
    <scope>NUCLEOTIDE SEQUENCE</scope>
    <source>
        <tissue evidence="7">Cladode</tissue>
    </source>
</reference>
<evidence type="ECO:0000256" key="2">
    <source>
        <dbReference type="ARBA" id="ARBA00005467"/>
    </source>
</evidence>
<sequence>MVEFAAEKHVRYIITVEKAAAWIILAIFSPIRFQANYLLVVAICLTLSIANIIGFTKCGKVFFNLFQIWRKDFWVCKANFRATHAGSFCTIFAISLCKNSIEKLFSI</sequence>
<organism evidence="7">
    <name type="scientific">Opuntia streptacantha</name>
    <name type="common">Prickly pear cactus</name>
    <name type="synonym">Opuntia cardona</name>
    <dbReference type="NCBI Taxonomy" id="393608"/>
    <lineage>
        <taxon>Eukaryota</taxon>
        <taxon>Viridiplantae</taxon>
        <taxon>Streptophyta</taxon>
        <taxon>Embryophyta</taxon>
        <taxon>Tracheophyta</taxon>
        <taxon>Spermatophyta</taxon>
        <taxon>Magnoliopsida</taxon>
        <taxon>eudicotyledons</taxon>
        <taxon>Gunneridae</taxon>
        <taxon>Pentapetalae</taxon>
        <taxon>Caryophyllales</taxon>
        <taxon>Cactineae</taxon>
        <taxon>Cactaceae</taxon>
        <taxon>Opuntioideae</taxon>
        <taxon>Opuntia</taxon>
    </lineage>
</organism>
<proteinExistence type="inferred from homology"/>
<feature type="transmembrane region" description="Helical" evidence="6">
    <location>
        <begin position="37"/>
        <end position="56"/>
    </location>
</feature>
<comment type="similarity">
    <text evidence="2">Belongs to the TVP23 family.</text>
</comment>
<name>A0A7C9AVC5_OPUST</name>
<evidence type="ECO:0000256" key="1">
    <source>
        <dbReference type="ARBA" id="ARBA00004141"/>
    </source>
</evidence>
<dbReference type="InterPro" id="IPR008564">
    <property type="entry name" value="TVP23-like"/>
</dbReference>
<dbReference type="Pfam" id="PF05832">
    <property type="entry name" value="DUF846"/>
    <property type="match status" value="1"/>
</dbReference>
<protein>
    <submittedName>
        <fullName evidence="7">Uncharacterized protein</fullName>
    </submittedName>
</protein>
<dbReference type="GO" id="GO:0016020">
    <property type="term" value="C:membrane"/>
    <property type="evidence" value="ECO:0007669"/>
    <property type="project" value="UniProtKB-SubCell"/>
</dbReference>
<dbReference type="EMBL" id="GISG01276383">
    <property type="protein sequence ID" value="MBA4677718.1"/>
    <property type="molecule type" value="Transcribed_RNA"/>
</dbReference>
<evidence type="ECO:0000256" key="4">
    <source>
        <dbReference type="ARBA" id="ARBA00022989"/>
    </source>
</evidence>
<comment type="subcellular location">
    <subcellularLocation>
        <location evidence="1">Membrane</location>
        <topology evidence="1">Multi-pass membrane protein</topology>
    </subcellularLocation>
</comment>
<evidence type="ECO:0000256" key="5">
    <source>
        <dbReference type="ARBA" id="ARBA00023136"/>
    </source>
</evidence>